<dbReference type="InterPro" id="IPR024163">
    <property type="entry name" value="Aerotolerance_reg_N"/>
</dbReference>
<dbReference type="EMBL" id="NHRY01000039">
    <property type="protein sequence ID" value="PPQ38487.1"/>
    <property type="molecule type" value="Genomic_DNA"/>
</dbReference>
<evidence type="ECO:0008006" key="5">
    <source>
        <dbReference type="Google" id="ProtNLM"/>
    </source>
</evidence>
<name>A0A2S6NNB7_RHOGL</name>
<dbReference type="RefSeq" id="WP_104517206.1">
    <property type="nucleotide sequence ID" value="NZ_NHRY01000039.1"/>
</dbReference>
<feature type="domain" description="DUF4159" evidence="2">
    <location>
        <begin position="670"/>
        <end position="875"/>
    </location>
</feature>
<dbReference type="Proteomes" id="UP000239724">
    <property type="component" value="Unassembled WGS sequence"/>
</dbReference>
<feature type="domain" description="Aerotolerance regulator N-terminal" evidence="1">
    <location>
        <begin position="1"/>
        <end position="75"/>
    </location>
</feature>
<dbReference type="Pfam" id="PF07584">
    <property type="entry name" value="BatA"/>
    <property type="match status" value="1"/>
</dbReference>
<accession>A0A2S6NNB7</accession>
<keyword evidence="4" id="KW-1185">Reference proteome</keyword>
<proteinExistence type="predicted"/>
<evidence type="ECO:0000313" key="4">
    <source>
        <dbReference type="Proteomes" id="UP000239724"/>
    </source>
</evidence>
<comment type="caution">
    <text evidence="3">The sequence shown here is derived from an EMBL/GenBank/DDBJ whole genome shotgun (WGS) entry which is preliminary data.</text>
</comment>
<protein>
    <recommendedName>
        <fullName evidence="5">DUF4159 domain-containing protein</fullName>
    </recommendedName>
</protein>
<evidence type="ECO:0000313" key="3">
    <source>
        <dbReference type="EMBL" id="PPQ38487.1"/>
    </source>
</evidence>
<dbReference type="OrthoDB" id="9773014at2"/>
<dbReference type="InterPro" id="IPR029062">
    <property type="entry name" value="Class_I_gatase-like"/>
</dbReference>
<dbReference type="Gene3D" id="3.40.50.880">
    <property type="match status" value="1"/>
</dbReference>
<dbReference type="Pfam" id="PF13709">
    <property type="entry name" value="DUF4159"/>
    <property type="match status" value="1"/>
</dbReference>
<dbReference type="Gene3D" id="3.40.50.12140">
    <property type="entry name" value="Domain of unknown function DUF4159"/>
    <property type="match status" value="1"/>
</dbReference>
<dbReference type="NCBIfam" id="TIGR02226">
    <property type="entry name" value="two_anch"/>
    <property type="match status" value="1"/>
</dbReference>
<dbReference type="InterPro" id="IPR011933">
    <property type="entry name" value="Double_TM_dom"/>
</dbReference>
<dbReference type="SUPFAM" id="SSF52317">
    <property type="entry name" value="Class I glutamine amidotransferase-like"/>
    <property type="match status" value="1"/>
</dbReference>
<dbReference type="PANTHER" id="PTHR37464">
    <property type="entry name" value="BLL2463 PROTEIN"/>
    <property type="match status" value="1"/>
</dbReference>
<dbReference type="CDD" id="cd03143">
    <property type="entry name" value="A4_beta-galactosidase_middle_domain"/>
    <property type="match status" value="1"/>
</dbReference>
<reference evidence="3 4" key="1">
    <citation type="journal article" date="2018" name="Arch. Microbiol.">
        <title>New insights into the metabolic potential of the phototrophic purple bacterium Rhodopila globiformis DSM 161(T) from its draft genome sequence and evidence for a vanadium-dependent nitrogenase.</title>
        <authorList>
            <person name="Imhoff J.F."/>
            <person name="Rahn T."/>
            <person name="Kunzel S."/>
            <person name="Neulinger S.C."/>
        </authorList>
    </citation>
    <scope>NUCLEOTIDE SEQUENCE [LARGE SCALE GENOMIC DNA]</scope>
    <source>
        <strain evidence="3 4">DSM 161</strain>
    </source>
</reference>
<dbReference type="InterPro" id="IPR025297">
    <property type="entry name" value="DUF4159"/>
</dbReference>
<evidence type="ECO:0000259" key="2">
    <source>
        <dbReference type="Pfam" id="PF13709"/>
    </source>
</evidence>
<dbReference type="AlphaFoldDB" id="A0A2S6NNB7"/>
<organism evidence="3 4">
    <name type="scientific">Rhodopila globiformis</name>
    <name type="common">Rhodopseudomonas globiformis</name>
    <dbReference type="NCBI Taxonomy" id="1071"/>
    <lineage>
        <taxon>Bacteria</taxon>
        <taxon>Pseudomonadati</taxon>
        <taxon>Pseudomonadota</taxon>
        <taxon>Alphaproteobacteria</taxon>
        <taxon>Acetobacterales</taxon>
        <taxon>Acetobacteraceae</taxon>
        <taxon>Rhodopila</taxon>
    </lineage>
</organism>
<sequence>MIFVSPWVLVGLLALPVLWWLIRVTPPAPTSEIFPAVRFLLGLNATEETPARTPWWLLLLRLVAASLVIVALARPILDAGDALAGKGPVLVVMDNGWASAGDWVHRKEAVGALLDRAERAGRKAALLATASDGSGAPMAISATMPIADLRARLAALQPQAWPPDRAEAADLMKSWKDAAGASVIYMPDGLTDGADFNQFAAAMRAVGPVTEICCDAASSPLLLPPTSEADRLVVHLAQVPRAEAMQAAVLAESGDGRALARADVTIPAGASAASAPIKLPPELRNRLTRLVLDGPPSAGSVVLLDERWRRRPVGLLAGEMTSADTPFTGSIYFLKRALEPYTELRTGGAATLLKREISVLILADRPLPEGAERDALTAWVKKGGLLIRFAGPRTAESAGNDTDTLLPVRLLAGDRQLGGAMSWSKPAGLAPFPPQSPFAGLPVPDEVKVTRQVLAEPSAELASRTWATLQDGTPLVTEMPLGAGRVVLFHVTANADWSNLPLSGLFVEMLRHLVQLSVGVANTQSTAVLAPAATLDGFGLLTDPPPAAIGLQADKFGSTPASPRHPPGLYGPESGRRVLNLGTSMAAPEPAPVISGATLETIRGSARERALGPPLLALAVLLLCVDMLVSLALRGLLKARVSATAAALMLLMIPAAHALDSSPNPATETRLGYIVSGDAQVDGVAKAGLEGLSEYVNRRTAATLYEPDPVRPGETDLSFYPLLYWPITADAPALTDAQASALNDYMSRGGIILIDTRDSGSGAGFNPGTEDALRRISHNLIVPPLAPLTIEHVLSHSFYLLSDFPGRFTGDTVWVQRDQDRTNDSVSPVIIGGNDWAAAWAIGPDGNNPYAVIPGGQRQRTLAYRFGVNLVMYALTGNYKGDQVHVPAILQRLGQ</sequence>
<evidence type="ECO:0000259" key="1">
    <source>
        <dbReference type="Pfam" id="PF07584"/>
    </source>
</evidence>
<dbReference type="PANTHER" id="PTHR37464:SF1">
    <property type="entry name" value="BLL2463 PROTEIN"/>
    <property type="match status" value="1"/>
</dbReference>
<gene>
    <name evidence="3" type="ORF">CCS01_02200</name>
</gene>